<dbReference type="PANTHER" id="PTHR35161:SF17">
    <property type="entry name" value="FUNGAL-TYPE PROTEIN KINASE DOMAIN-CONTAINING PROTEIN"/>
    <property type="match status" value="1"/>
</dbReference>
<evidence type="ECO:0000313" key="1">
    <source>
        <dbReference type="EnsemblPlants" id="LPERR12G11470.1"/>
    </source>
</evidence>
<dbReference type="AlphaFoldDB" id="A0A0D9XZU0"/>
<proteinExistence type="predicted"/>
<evidence type="ECO:0000313" key="2">
    <source>
        <dbReference type="Proteomes" id="UP000032180"/>
    </source>
</evidence>
<keyword evidence="2" id="KW-1185">Reference proteome</keyword>
<dbReference type="EnsemblPlants" id="LPERR12G11470.1">
    <property type="protein sequence ID" value="LPERR12G11470.1"/>
    <property type="gene ID" value="LPERR12G11470"/>
</dbReference>
<protein>
    <submittedName>
        <fullName evidence="1">Uncharacterized protein</fullName>
    </submittedName>
</protein>
<reference evidence="1" key="3">
    <citation type="submission" date="2015-04" db="UniProtKB">
        <authorList>
            <consortium name="EnsemblPlants"/>
        </authorList>
    </citation>
    <scope>IDENTIFICATION</scope>
</reference>
<accession>A0A0D9XZU0</accession>
<organism evidence="1 2">
    <name type="scientific">Leersia perrieri</name>
    <dbReference type="NCBI Taxonomy" id="77586"/>
    <lineage>
        <taxon>Eukaryota</taxon>
        <taxon>Viridiplantae</taxon>
        <taxon>Streptophyta</taxon>
        <taxon>Embryophyta</taxon>
        <taxon>Tracheophyta</taxon>
        <taxon>Spermatophyta</taxon>
        <taxon>Magnoliopsida</taxon>
        <taxon>Liliopsida</taxon>
        <taxon>Poales</taxon>
        <taxon>Poaceae</taxon>
        <taxon>BOP clade</taxon>
        <taxon>Oryzoideae</taxon>
        <taxon>Oryzeae</taxon>
        <taxon>Oryzinae</taxon>
        <taxon>Leersia</taxon>
    </lineage>
</organism>
<reference evidence="2" key="2">
    <citation type="submission" date="2013-12" db="EMBL/GenBank/DDBJ databases">
        <authorList>
            <person name="Yu Y."/>
            <person name="Lee S."/>
            <person name="de Baynast K."/>
            <person name="Wissotski M."/>
            <person name="Liu L."/>
            <person name="Talag J."/>
            <person name="Goicoechea J."/>
            <person name="Angelova A."/>
            <person name="Jetty R."/>
            <person name="Kudrna D."/>
            <person name="Golser W."/>
            <person name="Rivera L."/>
            <person name="Zhang J."/>
            <person name="Wing R."/>
        </authorList>
    </citation>
    <scope>NUCLEOTIDE SEQUENCE</scope>
</reference>
<name>A0A0D9XZU0_9ORYZ</name>
<dbReference type="PANTHER" id="PTHR35161">
    <property type="entry name" value="OS02G0303100 PROTEIN"/>
    <property type="match status" value="1"/>
</dbReference>
<sequence length="263" mass="30511">MASSNEIIQGQHNRHAKAKRYICYDFYIDEKQGLKLEPDVELIGQFVARNKIAVLACTKGRNRQPKYSMPFNSCPKDMKFPLMTDLGRKSKEAMYSIHSSLTLLSDRSWDFIQMYEHIKFKIPIAQKEEILLKLPYVTIWRTTMYRNSCLLETYTFQSAAYIPLNMEGNQFTERQNQIHEAELMLDLVRNGISHRLQKMKKVTTVEHENILIGWFPLLLPHMQEAIHDVLGEQVLVALFSKGSYGSNVACFKIIYLLIGILSN</sequence>
<dbReference type="Proteomes" id="UP000032180">
    <property type="component" value="Chromosome 12"/>
</dbReference>
<reference evidence="1 2" key="1">
    <citation type="submission" date="2012-08" db="EMBL/GenBank/DDBJ databases">
        <title>Oryza genome evolution.</title>
        <authorList>
            <person name="Wing R.A."/>
        </authorList>
    </citation>
    <scope>NUCLEOTIDE SEQUENCE</scope>
</reference>
<dbReference type="HOGENOM" id="CLU_1059083_0_0_1"/>
<dbReference type="Gramene" id="LPERR12G11470.1">
    <property type="protein sequence ID" value="LPERR12G11470.1"/>
    <property type="gene ID" value="LPERR12G11470"/>
</dbReference>